<dbReference type="AlphaFoldDB" id="A0A974AAU6"/>
<reference evidence="3" key="1">
    <citation type="submission" date="2020-06" db="EMBL/GenBank/DDBJ databases">
        <title>Whole Genome Sequence of Bradyrhizobium sp. Strain 66S1MB.</title>
        <authorList>
            <person name="Bromfield E."/>
            <person name="Cloutier S."/>
        </authorList>
    </citation>
    <scope>NUCLEOTIDE SEQUENCE</scope>
    <source>
        <strain evidence="3">66S1MB</strain>
    </source>
</reference>
<dbReference type="InterPro" id="IPR027802">
    <property type="entry name" value="Multi-ubiquitin_dom"/>
</dbReference>
<feature type="domain" description="Multi-ubiquitin" evidence="2">
    <location>
        <begin position="7"/>
        <end position="62"/>
    </location>
</feature>
<evidence type="ECO:0000256" key="1">
    <source>
        <dbReference type="SAM" id="MobiDB-lite"/>
    </source>
</evidence>
<dbReference type="Pfam" id="PF14452">
    <property type="entry name" value="Multi_ubiq"/>
    <property type="match status" value="1"/>
</dbReference>
<organism evidence="3">
    <name type="scientific">Bradyrhizobium quebecense</name>
    <dbReference type="NCBI Taxonomy" id="2748629"/>
    <lineage>
        <taxon>Bacteria</taxon>
        <taxon>Pseudomonadati</taxon>
        <taxon>Pseudomonadota</taxon>
        <taxon>Alphaproteobacteria</taxon>
        <taxon>Hyphomicrobiales</taxon>
        <taxon>Nitrobacteraceae</taxon>
        <taxon>Bradyrhizobium</taxon>
    </lineage>
</organism>
<accession>A0A974AAU6</accession>
<evidence type="ECO:0000259" key="2">
    <source>
        <dbReference type="Pfam" id="PF14452"/>
    </source>
</evidence>
<evidence type="ECO:0000313" key="3">
    <source>
        <dbReference type="EMBL" id="NVL04814.1"/>
    </source>
</evidence>
<protein>
    <submittedName>
        <fullName evidence="3">Multiubiquitin domain-containing protein</fullName>
    </submittedName>
</protein>
<feature type="region of interest" description="Disordered" evidence="1">
    <location>
        <begin position="63"/>
        <end position="84"/>
    </location>
</feature>
<sequence>MNEERQYAILLNGQRLEAPGPTITVIQLRLLARIPAGHGIIVEGVGDQPDRLVSDTDTIDLSESCPSVFSKPPTAFGSPPDEHA</sequence>
<dbReference type="RefSeq" id="WP_176528987.1">
    <property type="nucleotide sequence ID" value="NZ_CP088022.1"/>
</dbReference>
<dbReference type="EMBL" id="JABWSX010000001">
    <property type="protein sequence ID" value="NVL04814.1"/>
    <property type="molecule type" value="Genomic_DNA"/>
</dbReference>
<proteinExistence type="predicted"/>
<gene>
    <name evidence="3" type="ORF">HU230_03420</name>
</gene>
<name>A0A974AAU6_9BRAD</name>
<comment type="caution">
    <text evidence="3">The sequence shown here is derived from an EMBL/GenBank/DDBJ whole genome shotgun (WGS) entry which is preliminary data.</text>
</comment>